<accession>A0A7C9D6H5</accession>
<name>A0A7C9D6H5_OPUST</name>
<proteinExistence type="predicted"/>
<reference evidence="1" key="2">
    <citation type="submission" date="2020-07" db="EMBL/GenBank/DDBJ databases">
        <authorList>
            <person name="Vera ALvarez R."/>
            <person name="Arias-Moreno D.M."/>
            <person name="Jimenez-Jacinto V."/>
            <person name="Jimenez-Bremont J.F."/>
            <person name="Swaminathan K."/>
            <person name="Moose S.P."/>
            <person name="Guerrero-Gonzalez M.L."/>
            <person name="Marino-Ramirez L."/>
            <person name="Landsman D."/>
            <person name="Rodriguez-Kessler M."/>
            <person name="Delgado-Sanchez P."/>
        </authorList>
    </citation>
    <scope>NUCLEOTIDE SEQUENCE</scope>
    <source>
        <tissue evidence="1">Cladode</tissue>
    </source>
</reference>
<dbReference type="EMBL" id="GISG01084345">
    <property type="protein sequence ID" value="MBA4632783.1"/>
    <property type="molecule type" value="Transcribed_RNA"/>
</dbReference>
<organism evidence="1">
    <name type="scientific">Opuntia streptacantha</name>
    <name type="common">Prickly pear cactus</name>
    <name type="synonym">Opuntia cardona</name>
    <dbReference type="NCBI Taxonomy" id="393608"/>
    <lineage>
        <taxon>Eukaryota</taxon>
        <taxon>Viridiplantae</taxon>
        <taxon>Streptophyta</taxon>
        <taxon>Embryophyta</taxon>
        <taxon>Tracheophyta</taxon>
        <taxon>Spermatophyta</taxon>
        <taxon>Magnoliopsida</taxon>
        <taxon>eudicotyledons</taxon>
        <taxon>Gunneridae</taxon>
        <taxon>Pentapetalae</taxon>
        <taxon>Caryophyllales</taxon>
        <taxon>Cactineae</taxon>
        <taxon>Cactaceae</taxon>
        <taxon>Opuntioideae</taxon>
        <taxon>Opuntia</taxon>
    </lineage>
</organism>
<reference evidence="1" key="1">
    <citation type="journal article" date="2013" name="J. Plant Res.">
        <title>Effect of fungi and light on seed germination of three Opuntia species from semiarid lands of central Mexico.</title>
        <authorList>
            <person name="Delgado-Sanchez P."/>
            <person name="Jimenez-Bremont J.F."/>
            <person name="Guerrero-Gonzalez Mde L."/>
            <person name="Flores J."/>
        </authorList>
    </citation>
    <scope>NUCLEOTIDE SEQUENCE</scope>
    <source>
        <tissue evidence="1">Cladode</tissue>
    </source>
</reference>
<dbReference type="AlphaFoldDB" id="A0A7C9D6H5"/>
<sequence>MQSKPKKKKPPDPALSVTCLHSTSCIPLCLSCAVTVGFHLPWSVLRLHCSALGIYPQWASFQWTIQLLRARSLGLFSPEFSVVCGDLVSYGCRRPSTSAIVQRVCSRGSRSGFIESLNHGRLSRSVSIASLYSFPRNAQGSKQA</sequence>
<protein>
    <submittedName>
        <fullName evidence="1">Uncharacterized protein</fullName>
    </submittedName>
</protein>
<evidence type="ECO:0000313" key="1">
    <source>
        <dbReference type="EMBL" id="MBA4632783.1"/>
    </source>
</evidence>